<evidence type="ECO:0000256" key="2">
    <source>
        <dbReference type="ARBA" id="ARBA00012438"/>
    </source>
</evidence>
<keyword evidence="4 10" id="KW-0808">Transferase</keyword>
<dbReference type="SUPFAM" id="SSF50341">
    <property type="entry name" value="CheW-like"/>
    <property type="match status" value="1"/>
</dbReference>
<dbReference type="Gene3D" id="1.20.120.160">
    <property type="entry name" value="HPT domain"/>
    <property type="match status" value="1"/>
</dbReference>
<dbReference type="SMART" id="SM00448">
    <property type="entry name" value="REC"/>
    <property type="match status" value="1"/>
</dbReference>
<dbReference type="Gene3D" id="3.40.50.2300">
    <property type="match status" value="1"/>
</dbReference>
<dbReference type="Pfam" id="PF01627">
    <property type="entry name" value="Hpt"/>
    <property type="match status" value="1"/>
</dbReference>
<sequence>MAINQDDLLKELLEDFRQEADEHISSIDEGLIELEKSIHAPDYSVLERVYRDTHSLKGAARAVNLSETEKVCMAMEGVMSIIKNGDGVLYDSLFDVMHKSVDALRFMLSNLKSTGNERKLPNLVQIIKNLEFVQKDSISRKSNDSLNKKEEKHPVIPEPALDREIVKVSENETETIRVSLNKLNRILSQSEDLIAIKTTLAFYKNELEEAKTVHFNERLEVLYGDLTRFIKVANRMIDDLIIDVRSTLLMPFSTILNIVPRIVRDLSREKGKEITVEISGDHFEIDKRILEELKDPLVHLIRNCADHGIESTNERISAGKSSSGKIRIIVSKGADAKLNIVISDDGGGIKLDKVVKSAIKNGIIDSDRVKLMSDEEKMNLIFASGVSSSEMITEISGRGLGMAIVAEKICNLGGSVTISSQERVGTSFNIKIPQTIATFRGLLIRCGSGKFLIPSIFIDKVIGVLDSDVITSGGRSTIIINREHIGLMDLGRSLGLNNESIVESSMKPSLILNSNNKKMAFVVDEILEEVEGIVKPLGKQLKNIHKITGVTMVGNGILIPVVNVSELIESTLGGESGRIREASSVVGPVNKIQKILIVEDSITVRSMLKSIVENSGYETDVAIDGADAFEKLQRDTFDAVVTDIEMPNMNGFELTRKIRDDENLADLPVILVTTLESPKDMQKGLEAGANAYIVKGSFEKSNLTDTIRRLI</sequence>
<proteinExistence type="predicted"/>
<gene>
    <name evidence="10" type="primary">rcsC_59</name>
    <name evidence="10" type="ORF">SDC9_27222</name>
</gene>
<dbReference type="InterPro" id="IPR036061">
    <property type="entry name" value="CheW-like_dom_sf"/>
</dbReference>
<dbReference type="InterPro" id="IPR003594">
    <property type="entry name" value="HATPase_dom"/>
</dbReference>
<dbReference type="PRINTS" id="PR00344">
    <property type="entry name" value="BCTRLSENSOR"/>
</dbReference>
<name>A0A644UQK0_9ZZZZ</name>
<keyword evidence="3" id="KW-0597">Phosphoprotein</keyword>
<dbReference type="InterPro" id="IPR008207">
    <property type="entry name" value="Sig_transdc_His_kin_Hpt_dom"/>
</dbReference>
<dbReference type="InterPro" id="IPR036890">
    <property type="entry name" value="HATPase_C_sf"/>
</dbReference>
<dbReference type="CDD" id="cd00088">
    <property type="entry name" value="HPT"/>
    <property type="match status" value="1"/>
</dbReference>
<dbReference type="PROSITE" id="PS50110">
    <property type="entry name" value="RESPONSE_REGULATORY"/>
    <property type="match status" value="1"/>
</dbReference>
<feature type="domain" description="Histidine kinase" evidence="6">
    <location>
        <begin position="234"/>
        <end position="436"/>
    </location>
</feature>
<feature type="domain" description="Response regulatory" evidence="7">
    <location>
        <begin position="594"/>
        <end position="710"/>
    </location>
</feature>
<dbReference type="AlphaFoldDB" id="A0A644UQK0"/>
<dbReference type="PROSITE" id="PS50109">
    <property type="entry name" value="HIS_KIN"/>
    <property type="match status" value="1"/>
</dbReference>
<evidence type="ECO:0000256" key="5">
    <source>
        <dbReference type="ARBA" id="ARBA00022777"/>
    </source>
</evidence>
<dbReference type="EC" id="2.7.13.3" evidence="2"/>
<dbReference type="GO" id="GO:0000160">
    <property type="term" value="P:phosphorelay signal transduction system"/>
    <property type="evidence" value="ECO:0007669"/>
    <property type="project" value="InterPro"/>
</dbReference>
<reference evidence="10" key="1">
    <citation type="submission" date="2019-08" db="EMBL/GenBank/DDBJ databases">
        <authorList>
            <person name="Kucharzyk K."/>
            <person name="Murdoch R.W."/>
            <person name="Higgins S."/>
            <person name="Loffler F."/>
        </authorList>
    </citation>
    <scope>NUCLEOTIDE SEQUENCE</scope>
</reference>
<protein>
    <recommendedName>
        <fullName evidence="2">histidine kinase</fullName>
        <ecNumber evidence="2">2.7.13.3</ecNumber>
    </recommendedName>
</protein>
<dbReference type="SUPFAM" id="SSF52172">
    <property type="entry name" value="CheY-like"/>
    <property type="match status" value="1"/>
</dbReference>
<dbReference type="PANTHER" id="PTHR43395">
    <property type="entry name" value="SENSOR HISTIDINE KINASE CHEA"/>
    <property type="match status" value="1"/>
</dbReference>
<dbReference type="Pfam" id="PF02518">
    <property type="entry name" value="HATPase_c"/>
    <property type="match status" value="1"/>
</dbReference>
<comment type="caution">
    <text evidence="10">The sequence shown here is derived from an EMBL/GenBank/DDBJ whole genome shotgun (WGS) entry which is preliminary data.</text>
</comment>
<dbReference type="InterPro" id="IPR011006">
    <property type="entry name" value="CheY-like_superfamily"/>
</dbReference>
<evidence type="ECO:0000259" key="9">
    <source>
        <dbReference type="PROSITE" id="PS50894"/>
    </source>
</evidence>
<dbReference type="SUPFAM" id="SSF55874">
    <property type="entry name" value="ATPase domain of HSP90 chaperone/DNA topoisomerase II/histidine kinase"/>
    <property type="match status" value="1"/>
</dbReference>
<dbReference type="Gene3D" id="3.30.565.10">
    <property type="entry name" value="Histidine kinase-like ATPase, C-terminal domain"/>
    <property type="match status" value="1"/>
</dbReference>
<dbReference type="SMART" id="SM00260">
    <property type="entry name" value="CheW"/>
    <property type="match status" value="1"/>
</dbReference>
<organism evidence="10">
    <name type="scientific">bioreactor metagenome</name>
    <dbReference type="NCBI Taxonomy" id="1076179"/>
    <lineage>
        <taxon>unclassified sequences</taxon>
        <taxon>metagenomes</taxon>
        <taxon>ecological metagenomes</taxon>
    </lineage>
</organism>
<evidence type="ECO:0000313" key="10">
    <source>
        <dbReference type="EMBL" id="MPL81307.1"/>
    </source>
</evidence>
<dbReference type="PROSITE" id="PS50851">
    <property type="entry name" value="CHEW"/>
    <property type="match status" value="1"/>
</dbReference>
<dbReference type="PANTHER" id="PTHR43395:SF1">
    <property type="entry name" value="CHEMOTAXIS PROTEIN CHEA"/>
    <property type="match status" value="1"/>
</dbReference>
<accession>A0A644UQK0</accession>
<dbReference type="Gene3D" id="2.30.30.40">
    <property type="entry name" value="SH3 Domains"/>
    <property type="match status" value="1"/>
</dbReference>
<dbReference type="InterPro" id="IPR002545">
    <property type="entry name" value="CheW-lke_dom"/>
</dbReference>
<dbReference type="SUPFAM" id="SSF47226">
    <property type="entry name" value="Histidine-containing phosphotransfer domain, HPT domain"/>
    <property type="match status" value="1"/>
</dbReference>
<evidence type="ECO:0000259" key="7">
    <source>
        <dbReference type="PROSITE" id="PS50110"/>
    </source>
</evidence>
<dbReference type="InterPro" id="IPR001789">
    <property type="entry name" value="Sig_transdc_resp-reg_receiver"/>
</dbReference>
<dbReference type="SMART" id="SM00387">
    <property type="entry name" value="HATPase_c"/>
    <property type="match status" value="1"/>
</dbReference>
<evidence type="ECO:0000259" key="8">
    <source>
        <dbReference type="PROSITE" id="PS50851"/>
    </source>
</evidence>
<dbReference type="PROSITE" id="PS50894">
    <property type="entry name" value="HPT"/>
    <property type="match status" value="1"/>
</dbReference>
<feature type="domain" description="HPt" evidence="9">
    <location>
        <begin position="5"/>
        <end position="111"/>
    </location>
</feature>
<dbReference type="InterPro" id="IPR036641">
    <property type="entry name" value="HPT_dom_sf"/>
</dbReference>
<feature type="domain" description="CheW-like" evidence="8">
    <location>
        <begin position="438"/>
        <end position="573"/>
    </location>
</feature>
<dbReference type="Pfam" id="PF01584">
    <property type="entry name" value="CheW"/>
    <property type="match status" value="1"/>
</dbReference>
<dbReference type="GO" id="GO:0004673">
    <property type="term" value="F:protein histidine kinase activity"/>
    <property type="evidence" value="ECO:0007669"/>
    <property type="project" value="UniProtKB-EC"/>
</dbReference>
<dbReference type="Pfam" id="PF00072">
    <property type="entry name" value="Response_reg"/>
    <property type="match status" value="1"/>
</dbReference>
<dbReference type="InterPro" id="IPR004358">
    <property type="entry name" value="Sig_transdc_His_kin-like_C"/>
</dbReference>
<dbReference type="GO" id="GO:0006935">
    <property type="term" value="P:chemotaxis"/>
    <property type="evidence" value="ECO:0007669"/>
    <property type="project" value="InterPro"/>
</dbReference>
<dbReference type="EMBL" id="VSSQ01000148">
    <property type="protein sequence ID" value="MPL81307.1"/>
    <property type="molecule type" value="Genomic_DNA"/>
</dbReference>
<dbReference type="InterPro" id="IPR005467">
    <property type="entry name" value="His_kinase_dom"/>
</dbReference>
<evidence type="ECO:0000256" key="4">
    <source>
        <dbReference type="ARBA" id="ARBA00022679"/>
    </source>
</evidence>
<dbReference type="SMART" id="SM00073">
    <property type="entry name" value="HPT"/>
    <property type="match status" value="1"/>
</dbReference>
<comment type="catalytic activity">
    <reaction evidence="1">
        <text>ATP + protein L-histidine = ADP + protein N-phospho-L-histidine.</text>
        <dbReference type="EC" id="2.7.13.3"/>
    </reaction>
</comment>
<dbReference type="InterPro" id="IPR051315">
    <property type="entry name" value="Bact_Chemotaxis_CheA"/>
</dbReference>
<evidence type="ECO:0000256" key="1">
    <source>
        <dbReference type="ARBA" id="ARBA00000085"/>
    </source>
</evidence>
<evidence type="ECO:0000256" key="3">
    <source>
        <dbReference type="ARBA" id="ARBA00022553"/>
    </source>
</evidence>
<dbReference type="FunFam" id="3.30.565.10:FF:000016">
    <property type="entry name" value="Chemotaxis protein CheA, putative"/>
    <property type="match status" value="1"/>
</dbReference>
<keyword evidence="5 10" id="KW-0418">Kinase</keyword>
<evidence type="ECO:0000259" key="6">
    <source>
        <dbReference type="PROSITE" id="PS50109"/>
    </source>
</evidence>